<name>I3TTD2_TISMK</name>
<dbReference type="Pfam" id="PF09684">
    <property type="entry name" value="Tail_P2_I"/>
    <property type="match status" value="1"/>
</dbReference>
<dbReference type="NCBIfam" id="TIGR01634">
    <property type="entry name" value="tail_P2_I"/>
    <property type="match status" value="1"/>
</dbReference>
<dbReference type="RefSeq" id="WP_014752773.1">
    <property type="nucleotide sequence ID" value="NC_017966.1"/>
</dbReference>
<geneLocation type="plasmid" evidence="1 2">
    <name>pTM2</name>
</geneLocation>
<gene>
    <name evidence="1" type="ordered locus">TMO_b0012</name>
</gene>
<keyword evidence="1" id="KW-0614">Plasmid</keyword>
<dbReference type="AlphaFoldDB" id="I3TTD2"/>
<evidence type="ECO:0000313" key="1">
    <source>
        <dbReference type="EMBL" id="AFK56020.1"/>
    </source>
</evidence>
<protein>
    <submittedName>
        <fullName evidence="1">Gp15 protein</fullName>
    </submittedName>
</protein>
<proteinExistence type="predicted"/>
<dbReference type="EMBL" id="CP003238">
    <property type="protein sequence ID" value="AFK56020.1"/>
    <property type="molecule type" value="Genomic_DNA"/>
</dbReference>
<organism evidence="1 2">
    <name type="scientific">Tistrella mobilis (strain KA081020-065)</name>
    <dbReference type="NCBI Taxonomy" id="1110502"/>
    <lineage>
        <taxon>Bacteria</taxon>
        <taxon>Pseudomonadati</taxon>
        <taxon>Pseudomonadota</taxon>
        <taxon>Alphaproteobacteria</taxon>
        <taxon>Geminicoccales</taxon>
        <taxon>Geminicoccaceae</taxon>
        <taxon>Tistrella</taxon>
    </lineage>
</organism>
<sequence>MSDGFKGLMPPNATRLERRLDEGFARIGDVPVPIEPLWDVDACPEDRLPWLAWAVGVDYWRPGWPAEVKRNVIRSMLKTRATRGTPAAVHTALSALKTRISLREWFDPGVEGAPYTVLVDAYANDYADRGPDWTIDDLARDLTEILQRTAPARVHFDLRIGADFGAGPQIGGAMRRSTLVSHDLSATPEPRGSVRVGQAVAARLTRPASLTHGTAAVPFRHLSAAAGPVHRIGAALTRPAALAHTRSEVPLADIEAQVDLHLYPAAILRRPVVLATAMAAAS</sequence>
<keyword evidence="2" id="KW-1185">Reference proteome</keyword>
<reference evidence="1 2" key="1">
    <citation type="journal article" date="2012" name="J. Am. Chem. Soc.">
        <title>Bacterial biosynthesis and maturation of the didemnin anti-cancer agents.</title>
        <authorList>
            <person name="Xu Y."/>
            <person name="Kersten R.D."/>
            <person name="Nam S.J."/>
            <person name="Lu L."/>
            <person name="Al-Suwailem A.M."/>
            <person name="Zheng H."/>
            <person name="Fenical W."/>
            <person name="Dorrestein P.C."/>
            <person name="Moore B.S."/>
            <person name="Qian P.Y."/>
        </authorList>
    </citation>
    <scope>NUCLEOTIDE SEQUENCE [LARGE SCALE GENOMIC DNA]</scope>
    <source>
        <strain evidence="1">KA081020-065</strain>
        <plasmid evidence="2">pTM2</plasmid>
    </source>
</reference>
<dbReference type="Proteomes" id="UP000005258">
    <property type="component" value="Plasmid pTM2"/>
</dbReference>
<dbReference type="KEGG" id="tmo:TMO_b0012"/>
<dbReference type="InterPro" id="IPR006521">
    <property type="entry name" value="Tail_protein_I"/>
</dbReference>
<accession>I3TTD2</accession>
<evidence type="ECO:0000313" key="2">
    <source>
        <dbReference type="Proteomes" id="UP000005258"/>
    </source>
</evidence>
<dbReference type="HOGENOM" id="CLU_986736_0_0_5"/>